<evidence type="ECO:0000256" key="2">
    <source>
        <dbReference type="ARBA" id="ARBA00005648"/>
    </source>
</evidence>
<feature type="transmembrane region" description="Helical" evidence="6">
    <location>
        <begin position="362"/>
        <end position="383"/>
    </location>
</feature>
<dbReference type="GO" id="GO:0000139">
    <property type="term" value="C:Golgi membrane"/>
    <property type="evidence" value="ECO:0007669"/>
    <property type="project" value="TreeGrafter"/>
</dbReference>
<evidence type="ECO:0000313" key="9">
    <source>
        <dbReference type="EMBL" id="TIB11711.1"/>
    </source>
</evidence>
<evidence type="ECO:0000256" key="1">
    <source>
        <dbReference type="ARBA" id="ARBA00004141"/>
    </source>
</evidence>
<sequence length="409" mass="45531">MPKSGFMGLDAFGKTLEEGRIRHSFGGYLTIICAILISLLTFHEFRDYTSIDLKPRIQVDQSRSEQLQINFNITFPRVPCYLLSMDVMDVSGEQVRDLRHAIVRTRLSQSGEPLDGMKTAGMSGYLNEKAKPRECGSCYGGVPPNEEGCCYTCDQVRDAYVNQGWSFVNPDGVKQCVDEHWAERVKEQSNEGCNVAGLVDVNKVVGNFHISPGRSFQSNAHHIHDLVPYLKNTNTHHDFGHQLHHFSFKSTNEPANSEELKSLLNINDPLSNTKAHTEVSNYMFQYFVKVVSTDFDFLNGDKFNSHQYSATAHERNLDEKGIYAKDTHGQTVMHGIEGFPGVFFNYDISPLRVIYTETHRSLASFLTSTCAIVGGVLTVASLIDAGVFGAKQRMGGKATSHSSADGKLL</sequence>
<evidence type="ECO:0000259" key="8">
    <source>
        <dbReference type="Pfam" id="PF13850"/>
    </source>
</evidence>
<protein>
    <recommendedName>
        <fullName evidence="13">Endoplasmic reticulum-Golgi intermediate compartment protein 3</fullName>
    </recommendedName>
</protein>
<dbReference type="Proteomes" id="UP000310689">
    <property type="component" value="Unassembled WGS sequence"/>
</dbReference>
<dbReference type="AlphaFoldDB" id="A0A4T0HEY9"/>
<dbReference type="InterPro" id="IPR045888">
    <property type="entry name" value="Erv"/>
</dbReference>
<dbReference type="InterPro" id="IPR012936">
    <property type="entry name" value="Erv_C"/>
</dbReference>
<dbReference type="Pfam" id="PF07970">
    <property type="entry name" value="COPIIcoated_ERV"/>
    <property type="match status" value="1"/>
</dbReference>
<evidence type="ECO:0000256" key="5">
    <source>
        <dbReference type="ARBA" id="ARBA00023136"/>
    </source>
</evidence>
<organism evidence="9 11">
    <name type="scientific">Wallemia ichthyophaga</name>
    <dbReference type="NCBI Taxonomy" id="245174"/>
    <lineage>
        <taxon>Eukaryota</taxon>
        <taxon>Fungi</taxon>
        <taxon>Dikarya</taxon>
        <taxon>Basidiomycota</taxon>
        <taxon>Wallemiomycotina</taxon>
        <taxon>Wallemiomycetes</taxon>
        <taxon>Wallemiales</taxon>
        <taxon>Wallemiaceae</taxon>
        <taxon>Wallemia</taxon>
    </lineage>
</organism>
<dbReference type="InterPro" id="IPR039542">
    <property type="entry name" value="Erv_N"/>
</dbReference>
<dbReference type="EMBL" id="SPOF01000022">
    <property type="protein sequence ID" value="TIB11711.1"/>
    <property type="molecule type" value="Genomic_DNA"/>
</dbReference>
<keyword evidence="4 6" id="KW-1133">Transmembrane helix</keyword>
<proteinExistence type="inferred from homology"/>
<evidence type="ECO:0000256" key="4">
    <source>
        <dbReference type="ARBA" id="ARBA00022989"/>
    </source>
</evidence>
<dbReference type="GO" id="GO:0006890">
    <property type="term" value="P:retrograde vesicle-mediated transport, Golgi to endoplasmic reticulum"/>
    <property type="evidence" value="ECO:0007669"/>
    <property type="project" value="TreeGrafter"/>
</dbReference>
<keyword evidence="3 6" id="KW-0812">Transmembrane</keyword>
<dbReference type="Proteomes" id="UP000306954">
    <property type="component" value="Unassembled WGS sequence"/>
</dbReference>
<keyword evidence="5 6" id="KW-0472">Membrane</keyword>
<dbReference type="OrthoDB" id="10266265at2759"/>
<dbReference type="PANTHER" id="PTHR10984">
    <property type="entry name" value="ENDOPLASMIC RETICULUM-GOLGI INTERMEDIATE COMPARTMENT PROTEIN"/>
    <property type="match status" value="1"/>
</dbReference>
<dbReference type="OMA" id="QRHEGCR"/>
<evidence type="ECO:0008006" key="13">
    <source>
        <dbReference type="Google" id="ProtNLM"/>
    </source>
</evidence>
<comment type="similarity">
    <text evidence="2">Belongs to the ERGIC family.</text>
</comment>
<feature type="transmembrane region" description="Helical" evidence="6">
    <location>
        <begin position="25"/>
        <end position="42"/>
    </location>
</feature>
<feature type="domain" description="Endoplasmic reticulum vesicle transporter C-terminal" evidence="7">
    <location>
        <begin position="138"/>
        <end position="384"/>
    </location>
</feature>
<evidence type="ECO:0000256" key="6">
    <source>
        <dbReference type="SAM" id="Phobius"/>
    </source>
</evidence>
<gene>
    <name evidence="10" type="ORF">E3P86_02353</name>
    <name evidence="9" type="ORF">E3P90_02319</name>
</gene>
<evidence type="ECO:0000259" key="7">
    <source>
        <dbReference type="Pfam" id="PF07970"/>
    </source>
</evidence>
<dbReference type="PANTHER" id="PTHR10984:SF25">
    <property type="entry name" value="ENDOPLASMIC RETICULUM-GOLGI INTERMEDIATE COMPARTMENT PROTEIN 3"/>
    <property type="match status" value="1"/>
</dbReference>
<comment type="caution">
    <text evidence="9">The sequence shown here is derived from an EMBL/GenBank/DDBJ whole genome shotgun (WGS) entry which is preliminary data.</text>
</comment>
<dbReference type="Pfam" id="PF13850">
    <property type="entry name" value="ERGIC_N"/>
    <property type="match status" value="1"/>
</dbReference>
<comment type="subcellular location">
    <subcellularLocation>
        <location evidence="1">Membrane</location>
        <topology evidence="1">Multi-pass membrane protein</topology>
    </subcellularLocation>
</comment>
<feature type="domain" description="Endoplasmic reticulum vesicle transporter N-terminal" evidence="8">
    <location>
        <begin position="8"/>
        <end position="94"/>
    </location>
</feature>
<evidence type="ECO:0000313" key="10">
    <source>
        <dbReference type="EMBL" id="TIB36830.1"/>
    </source>
</evidence>
<accession>A0A4T0HEY9</accession>
<dbReference type="EMBL" id="SPOI01000116">
    <property type="protein sequence ID" value="TIB36830.1"/>
    <property type="molecule type" value="Genomic_DNA"/>
</dbReference>
<evidence type="ECO:0000313" key="11">
    <source>
        <dbReference type="Proteomes" id="UP000306954"/>
    </source>
</evidence>
<reference evidence="11 12" key="1">
    <citation type="submission" date="2019-03" db="EMBL/GenBank/DDBJ databases">
        <title>Sequencing 23 genomes of Wallemia ichthyophaga.</title>
        <authorList>
            <person name="Gostincar C."/>
        </authorList>
    </citation>
    <scope>NUCLEOTIDE SEQUENCE [LARGE SCALE GENOMIC DNA]</scope>
    <source>
        <strain evidence="10 12">EXF-6200</strain>
        <strain evidence="9 11">EXF-8621</strain>
    </source>
</reference>
<dbReference type="GO" id="GO:0030134">
    <property type="term" value="C:COPII-coated ER to Golgi transport vesicle"/>
    <property type="evidence" value="ECO:0007669"/>
    <property type="project" value="TreeGrafter"/>
</dbReference>
<dbReference type="GO" id="GO:0006888">
    <property type="term" value="P:endoplasmic reticulum to Golgi vesicle-mediated transport"/>
    <property type="evidence" value="ECO:0007669"/>
    <property type="project" value="TreeGrafter"/>
</dbReference>
<name>A0A4T0HEY9_WALIC</name>
<dbReference type="GO" id="GO:0005789">
    <property type="term" value="C:endoplasmic reticulum membrane"/>
    <property type="evidence" value="ECO:0007669"/>
    <property type="project" value="TreeGrafter"/>
</dbReference>
<evidence type="ECO:0000256" key="3">
    <source>
        <dbReference type="ARBA" id="ARBA00022692"/>
    </source>
</evidence>
<evidence type="ECO:0000313" key="12">
    <source>
        <dbReference type="Proteomes" id="UP000310689"/>
    </source>
</evidence>